<proteinExistence type="predicted"/>
<dbReference type="STRING" id="390807.SAMN04488095_0018"/>
<sequence length="165" mass="18897">MPSKVFISHKNTDSALAEAVARRVRANGLETYLDTIDDALVKDGPDLADLLLQRMGQCQQLIAVVSDQTKDSWWVPWEIGVGSEKNFRMASYSRSYVSLPSYLKKWPELHSDQDIDLYCQFSKSAETEIALNMRDAYTETARTRVTKRGVQDFHQSLMRRLSRGY</sequence>
<feature type="domain" description="TIR" evidence="1">
    <location>
        <begin position="5"/>
        <end position="118"/>
    </location>
</feature>
<organism evidence="2 3">
    <name type="scientific">Jannaschia pohangensis</name>
    <dbReference type="NCBI Taxonomy" id="390807"/>
    <lineage>
        <taxon>Bacteria</taxon>
        <taxon>Pseudomonadati</taxon>
        <taxon>Pseudomonadota</taxon>
        <taxon>Alphaproteobacteria</taxon>
        <taxon>Rhodobacterales</taxon>
        <taxon>Roseobacteraceae</taxon>
        <taxon>Jannaschia</taxon>
    </lineage>
</organism>
<name>A0A1I3UVL5_9RHOB</name>
<dbReference type="Proteomes" id="UP000199110">
    <property type="component" value="Unassembled WGS sequence"/>
</dbReference>
<protein>
    <submittedName>
        <fullName evidence="2">TIR domain-containing protein</fullName>
    </submittedName>
</protein>
<dbReference type="RefSeq" id="WP_092785068.1">
    <property type="nucleotide sequence ID" value="NZ_FORA01000010.1"/>
</dbReference>
<dbReference type="InterPro" id="IPR000157">
    <property type="entry name" value="TIR_dom"/>
</dbReference>
<accession>A0A1I3UVL5</accession>
<evidence type="ECO:0000313" key="2">
    <source>
        <dbReference type="EMBL" id="SFJ87095.1"/>
    </source>
</evidence>
<evidence type="ECO:0000259" key="1">
    <source>
        <dbReference type="Pfam" id="PF13676"/>
    </source>
</evidence>
<dbReference type="AlphaFoldDB" id="A0A1I3UVL5"/>
<dbReference type="Pfam" id="PF13676">
    <property type="entry name" value="TIR_2"/>
    <property type="match status" value="1"/>
</dbReference>
<gene>
    <name evidence="2" type="ORF">SAMN04488095_0018</name>
</gene>
<evidence type="ECO:0000313" key="3">
    <source>
        <dbReference type="Proteomes" id="UP000199110"/>
    </source>
</evidence>
<dbReference type="SUPFAM" id="SSF52200">
    <property type="entry name" value="Toll/Interleukin receptor TIR domain"/>
    <property type="match status" value="1"/>
</dbReference>
<reference evidence="2 3" key="1">
    <citation type="submission" date="2016-10" db="EMBL/GenBank/DDBJ databases">
        <authorList>
            <person name="de Groot N.N."/>
        </authorList>
    </citation>
    <scope>NUCLEOTIDE SEQUENCE [LARGE SCALE GENOMIC DNA]</scope>
    <source>
        <strain evidence="2 3">DSM 19073</strain>
    </source>
</reference>
<dbReference type="InterPro" id="IPR035897">
    <property type="entry name" value="Toll_tir_struct_dom_sf"/>
</dbReference>
<dbReference type="OrthoDB" id="9810385at2"/>
<dbReference type="Gene3D" id="3.40.50.10140">
    <property type="entry name" value="Toll/interleukin-1 receptor homology (TIR) domain"/>
    <property type="match status" value="1"/>
</dbReference>
<dbReference type="GO" id="GO:0007165">
    <property type="term" value="P:signal transduction"/>
    <property type="evidence" value="ECO:0007669"/>
    <property type="project" value="InterPro"/>
</dbReference>
<dbReference type="EMBL" id="FORA01000010">
    <property type="protein sequence ID" value="SFJ87095.1"/>
    <property type="molecule type" value="Genomic_DNA"/>
</dbReference>
<keyword evidence="3" id="KW-1185">Reference proteome</keyword>